<evidence type="ECO:0000313" key="1">
    <source>
        <dbReference type="EMBL" id="ADI64275.1"/>
    </source>
</evidence>
<dbReference type="HOGENOM" id="CLU_3273552_0_0_3"/>
<evidence type="ECO:0000313" key="2">
    <source>
        <dbReference type="Proteomes" id="UP000001511"/>
    </source>
</evidence>
<keyword evidence="2" id="KW-1185">Reference proteome</keyword>
<gene>
    <name evidence="1" type="ordered locus">Aazo_2310</name>
</gene>
<dbReference type="AlphaFoldDB" id="D7DXJ9"/>
<sequence length="41" mass="4837">MIKNQVKANFIHPQGINVKLLLINVFLSNVKFTMEYLQYLI</sequence>
<organism evidence="1 2">
    <name type="scientific">Nostoc azollae (strain 0708)</name>
    <name type="common">Anabaena azollae (strain 0708)</name>
    <dbReference type="NCBI Taxonomy" id="551115"/>
    <lineage>
        <taxon>Bacteria</taxon>
        <taxon>Bacillati</taxon>
        <taxon>Cyanobacteriota</taxon>
        <taxon>Cyanophyceae</taxon>
        <taxon>Nostocales</taxon>
        <taxon>Nostocaceae</taxon>
        <taxon>Trichormus</taxon>
    </lineage>
</organism>
<protein>
    <submittedName>
        <fullName evidence="1">Uncharacterized protein</fullName>
    </submittedName>
</protein>
<dbReference type="STRING" id="551115.Aazo_2310"/>
<dbReference type="Proteomes" id="UP000001511">
    <property type="component" value="Chromosome"/>
</dbReference>
<reference evidence="1 2" key="1">
    <citation type="journal article" date="2010" name="PLoS ONE">
        <title>Genome erosion in a nitrogen-fixing vertically transmitted endosymbiotic multicellular cyanobacterium.</title>
        <authorList>
            <person name="Ran L."/>
            <person name="Larsson J."/>
            <person name="Vigil-Stenman T."/>
            <person name="Nylander J.A."/>
            <person name="Ininbergs K."/>
            <person name="Zheng W.W."/>
            <person name="Lapidus A."/>
            <person name="Lowry S."/>
            <person name="Haselkorn R."/>
            <person name="Bergman B."/>
        </authorList>
    </citation>
    <scope>NUCLEOTIDE SEQUENCE [LARGE SCALE GENOMIC DNA]</scope>
    <source>
        <strain evidence="1 2">0708</strain>
    </source>
</reference>
<accession>D7DXJ9</accession>
<dbReference type="EMBL" id="CP002059">
    <property type="protein sequence ID" value="ADI64275.1"/>
    <property type="molecule type" value="Genomic_DNA"/>
</dbReference>
<name>D7DXJ9_NOSA0</name>
<proteinExistence type="predicted"/>
<dbReference type="KEGG" id="naz:Aazo_2310"/>